<keyword evidence="2 7" id="KW-0813">Transport</keyword>
<keyword evidence="4 7" id="KW-0812">Transmembrane</keyword>
<sequence length="328" mass="35408">MGVLDRTGTILRRTAIQVLPTMVGIIILCFFLLQLVPGDVADVLAGESGSATAETMAALRARIGLDQPVLTQLVTYLTNLAQLDLGRSARFNLPVTQLIAERLPGTLLLMLSALSMALVFGVLFGWIMAVFAGRWPDRLLQVLVLVFYSTPGFWIGLMAIVLFSVKLGWLPSNGSMTVGVTLSGWDLIADRAKYLLLPSLAMASFFIAVYARLTRAAMLEVQGQDFMRTAAAKGLHPAVIQFRHALRNALIPVTTMVGLHLGNLLGGAVVVETVYGWPGMGRLALEAVLGRDFNLLLGVLLLSSLLVIVTNAAIDLLHGWLDPRIEAH</sequence>
<evidence type="ECO:0000313" key="10">
    <source>
        <dbReference type="Proteomes" id="UP001196565"/>
    </source>
</evidence>
<dbReference type="PROSITE" id="PS50928">
    <property type="entry name" value="ABC_TM1"/>
    <property type="match status" value="1"/>
</dbReference>
<evidence type="ECO:0000256" key="2">
    <source>
        <dbReference type="ARBA" id="ARBA00022448"/>
    </source>
</evidence>
<evidence type="ECO:0000259" key="8">
    <source>
        <dbReference type="PROSITE" id="PS50928"/>
    </source>
</evidence>
<evidence type="ECO:0000313" key="9">
    <source>
        <dbReference type="EMBL" id="MBW6398206.1"/>
    </source>
</evidence>
<dbReference type="Pfam" id="PF19300">
    <property type="entry name" value="BPD_transp_1_N"/>
    <property type="match status" value="1"/>
</dbReference>
<dbReference type="PANTHER" id="PTHR43163">
    <property type="entry name" value="DIPEPTIDE TRANSPORT SYSTEM PERMEASE PROTEIN DPPB-RELATED"/>
    <property type="match status" value="1"/>
</dbReference>
<feature type="transmembrane region" description="Helical" evidence="7">
    <location>
        <begin position="295"/>
        <end position="314"/>
    </location>
</feature>
<feature type="transmembrane region" description="Helical" evidence="7">
    <location>
        <begin position="143"/>
        <end position="165"/>
    </location>
</feature>
<reference evidence="9 10" key="1">
    <citation type="submission" date="2021-07" db="EMBL/GenBank/DDBJ databases">
        <authorList>
            <person name="So Y."/>
        </authorList>
    </citation>
    <scope>NUCLEOTIDE SEQUENCE [LARGE SCALE GENOMIC DNA]</scope>
    <source>
        <strain evidence="9 10">HJA6</strain>
    </source>
</reference>
<feature type="domain" description="ABC transmembrane type-1" evidence="8">
    <location>
        <begin position="103"/>
        <end position="318"/>
    </location>
</feature>
<evidence type="ECO:0000256" key="4">
    <source>
        <dbReference type="ARBA" id="ARBA00022692"/>
    </source>
</evidence>
<evidence type="ECO:0000256" key="3">
    <source>
        <dbReference type="ARBA" id="ARBA00022475"/>
    </source>
</evidence>
<dbReference type="InterPro" id="IPR000515">
    <property type="entry name" value="MetI-like"/>
</dbReference>
<comment type="subcellular location">
    <subcellularLocation>
        <location evidence="1 7">Cell membrane</location>
        <topology evidence="1 7">Multi-pass membrane protein</topology>
    </subcellularLocation>
</comment>
<feature type="transmembrane region" description="Helical" evidence="7">
    <location>
        <begin position="107"/>
        <end position="131"/>
    </location>
</feature>
<dbReference type="SUPFAM" id="SSF161098">
    <property type="entry name" value="MetI-like"/>
    <property type="match status" value="1"/>
</dbReference>
<evidence type="ECO:0000256" key="1">
    <source>
        <dbReference type="ARBA" id="ARBA00004651"/>
    </source>
</evidence>
<organism evidence="9 10">
    <name type="scientific">Roseomonas alba</name>
    <dbReference type="NCBI Taxonomy" id="2846776"/>
    <lineage>
        <taxon>Bacteria</taxon>
        <taxon>Pseudomonadati</taxon>
        <taxon>Pseudomonadota</taxon>
        <taxon>Alphaproteobacteria</taxon>
        <taxon>Acetobacterales</taxon>
        <taxon>Roseomonadaceae</taxon>
        <taxon>Roseomonas</taxon>
    </lineage>
</organism>
<dbReference type="CDD" id="cd06261">
    <property type="entry name" value="TM_PBP2"/>
    <property type="match status" value="1"/>
</dbReference>
<keyword evidence="6 7" id="KW-0472">Membrane</keyword>
<dbReference type="Gene3D" id="1.10.3720.10">
    <property type="entry name" value="MetI-like"/>
    <property type="match status" value="1"/>
</dbReference>
<keyword evidence="5 7" id="KW-1133">Transmembrane helix</keyword>
<feature type="transmembrane region" description="Helical" evidence="7">
    <location>
        <begin position="15"/>
        <end position="36"/>
    </location>
</feature>
<proteinExistence type="inferred from homology"/>
<feature type="transmembrane region" description="Helical" evidence="7">
    <location>
        <begin position="194"/>
        <end position="213"/>
    </location>
</feature>
<feature type="transmembrane region" description="Helical" evidence="7">
    <location>
        <begin position="249"/>
        <end position="275"/>
    </location>
</feature>
<dbReference type="EMBL" id="JAHYBZ010000003">
    <property type="protein sequence ID" value="MBW6398206.1"/>
    <property type="molecule type" value="Genomic_DNA"/>
</dbReference>
<name>A0ABS7A7F0_9PROT</name>
<comment type="similarity">
    <text evidence="7">Belongs to the binding-protein-dependent transport system permease family.</text>
</comment>
<dbReference type="InterPro" id="IPR035906">
    <property type="entry name" value="MetI-like_sf"/>
</dbReference>
<keyword evidence="10" id="KW-1185">Reference proteome</keyword>
<dbReference type="Pfam" id="PF00528">
    <property type="entry name" value="BPD_transp_1"/>
    <property type="match status" value="1"/>
</dbReference>
<comment type="caution">
    <text evidence="9">The sequence shown here is derived from an EMBL/GenBank/DDBJ whole genome shotgun (WGS) entry which is preliminary data.</text>
</comment>
<dbReference type="InterPro" id="IPR045621">
    <property type="entry name" value="BPD_transp_1_N"/>
</dbReference>
<keyword evidence="3" id="KW-1003">Cell membrane</keyword>
<accession>A0ABS7A7F0</accession>
<evidence type="ECO:0000256" key="7">
    <source>
        <dbReference type="RuleBase" id="RU363032"/>
    </source>
</evidence>
<protein>
    <submittedName>
        <fullName evidence="9">ABC transporter permease</fullName>
    </submittedName>
</protein>
<gene>
    <name evidence="9" type="ORF">KPL78_10135</name>
</gene>
<evidence type="ECO:0000256" key="6">
    <source>
        <dbReference type="ARBA" id="ARBA00023136"/>
    </source>
</evidence>
<evidence type="ECO:0000256" key="5">
    <source>
        <dbReference type="ARBA" id="ARBA00022989"/>
    </source>
</evidence>
<dbReference type="PANTHER" id="PTHR43163:SF9">
    <property type="entry name" value="ABC TRANSPORTER PERMEASE PROTEIN"/>
    <property type="match status" value="1"/>
</dbReference>
<dbReference type="Proteomes" id="UP001196565">
    <property type="component" value="Unassembled WGS sequence"/>
</dbReference>